<dbReference type="PROSITE" id="PS00211">
    <property type="entry name" value="ABC_TRANSPORTER_1"/>
    <property type="match status" value="1"/>
</dbReference>
<sequence>MTLKLSQVTAGYGSVKIIKEVSFELNKGENLCILGPNGCGKTTVLKSIAGILSYEGSITIDGKEVRTMKRKEAARKVALLSQFSTIAFDYTVYETVMMGRYTHIKQGLWSVTTAEDREKVMECLALTNLLELKDHPVNQLSGGQKQRVFLAKVLAQDPDILLLDEPNNHLDIKHQLELIGYLKDWGKNQDKTIIGVFHDIRLALSLSDQVLFMKTGQVIKQGPFLETVSRKLLKDIFEVDLVKHFQEQSEIWEKLGEGASQIEK</sequence>
<protein>
    <submittedName>
        <fullName evidence="6">Iron compound ABC transporter ATP-binding protein</fullName>
    </submittedName>
</protein>
<dbReference type="PROSITE" id="PS50893">
    <property type="entry name" value="ABC_TRANSPORTER_2"/>
    <property type="match status" value="1"/>
</dbReference>
<reference evidence="6 7" key="1">
    <citation type="submission" date="2019-07" db="EMBL/GenBank/DDBJ databases">
        <title>antibiotic susceptibility of plant-derived lactic acid bacteria.</title>
        <authorList>
            <person name="Sugiyama M."/>
            <person name="Noda M."/>
        </authorList>
    </citation>
    <scope>NUCLEOTIDE SEQUENCE [LARGE SCALE GENOMIC DNA]</scope>
    <source>
        <strain evidence="6 7">15-1A</strain>
    </source>
</reference>
<dbReference type="InterPro" id="IPR027417">
    <property type="entry name" value="P-loop_NTPase"/>
</dbReference>
<evidence type="ECO:0000256" key="3">
    <source>
        <dbReference type="ARBA" id="ARBA00022840"/>
    </source>
</evidence>
<dbReference type="RefSeq" id="WP_023520176.1">
    <property type="nucleotide sequence ID" value="NZ_AP019810.1"/>
</dbReference>
<dbReference type="Proteomes" id="UP000509460">
    <property type="component" value="Chromosome"/>
</dbReference>
<dbReference type="FunFam" id="3.40.50.300:FF:000134">
    <property type="entry name" value="Iron-enterobactin ABC transporter ATP-binding protein"/>
    <property type="match status" value="1"/>
</dbReference>
<evidence type="ECO:0000256" key="2">
    <source>
        <dbReference type="ARBA" id="ARBA00022741"/>
    </source>
</evidence>
<dbReference type="InterPro" id="IPR003593">
    <property type="entry name" value="AAA+_ATPase"/>
</dbReference>
<evidence type="ECO:0000259" key="5">
    <source>
        <dbReference type="PROSITE" id="PS50893"/>
    </source>
</evidence>
<dbReference type="InterPro" id="IPR003439">
    <property type="entry name" value="ABC_transporter-like_ATP-bd"/>
</dbReference>
<dbReference type="EMBL" id="AP019810">
    <property type="protein sequence ID" value="BBM14117.1"/>
    <property type="molecule type" value="Genomic_DNA"/>
</dbReference>
<dbReference type="InterPro" id="IPR017871">
    <property type="entry name" value="ABC_transporter-like_CS"/>
</dbReference>
<dbReference type="AlphaFoldDB" id="A0AAI8R895"/>
<dbReference type="PANTHER" id="PTHR42794:SF1">
    <property type="entry name" value="HEMIN IMPORT ATP-BINDING PROTEIN HMUV"/>
    <property type="match status" value="1"/>
</dbReference>
<keyword evidence="3 6" id="KW-0067">ATP-binding</keyword>
<evidence type="ECO:0000313" key="6">
    <source>
        <dbReference type="EMBL" id="BBM14117.1"/>
    </source>
</evidence>
<dbReference type="PANTHER" id="PTHR42794">
    <property type="entry name" value="HEMIN IMPORT ATP-BINDING PROTEIN HMUV"/>
    <property type="match status" value="1"/>
</dbReference>
<evidence type="ECO:0000256" key="4">
    <source>
        <dbReference type="ARBA" id="ARBA00022967"/>
    </source>
</evidence>
<accession>A0AAI8R895</accession>
<dbReference type="CDD" id="cd03214">
    <property type="entry name" value="ABC_Iron-Siderophores_B12_Hemin"/>
    <property type="match status" value="1"/>
</dbReference>
<proteinExistence type="predicted"/>
<dbReference type="GO" id="GO:0016887">
    <property type="term" value="F:ATP hydrolysis activity"/>
    <property type="evidence" value="ECO:0007669"/>
    <property type="project" value="InterPro"/>
</dbReference>
<dbReference type="Gene3D" id="3.40.50.300">
    <property type="entry name" value="P-loop containing nucleotide triphosphate hydrolases"/>
    <property type="match status" value="1"/>
</dbReference>
<gene>
    <name evidence="6" type="primary">fhuB</name>
    <name evidence="6" type="ORF">EM151A_0879</name>
</gene>
<keyword evidence="1" id="KW-0813">Transport</keyword>
<dbReference type="GO" id="GO:0005524">
    <property type="term" value="F:ATP binding"/>
    <property type="evidence" value="ECO:0007669"/>
    <property type="project" value="UniProtKB-KW"/>
</dbReference>
<organism evidence="6 7">
    <name type="scientific">Enterococcus mundtii</name>
    <dbReference type="NCBI Taxonomy" id="53346"/>
    <lineage>
        <taxon>Bacteria</taxon>
        <taxon>Bacillati</taxon>
        <taxon>Bacillota</taxon>
        <taxon>Bacilli</taxon>
        <taxon>Lactobacillales</taxon>
        <taxon>Enterococcaceae</taxon>
        <taxon>Enterococcus</taxon>
    </lineage>
</organism>
<name>A0AAI8R895_ENTMU</name>
<dbReference type="SMART" id="SM00382">
    <property type="entry name" value="AAA"/>
    <property type="match status" value="1"/>
</dbReference>
<keyword evidence="2" id="KW-0547">Nucleotide-binding</keyword>
<keyword evidence="4" id="KW-1278">Translocase</keyword>
<evidence type="ECO:0000313" key="7">
    <source>
        <dbReference type="Proteomes" id="UP000509460"/>
    </source>
</evidence>
<feature type="domain" description="ABC transporter" evidence="5">
    <location>
        <begin position="3"/>
        <end position="240"/>
    </location>
</feature>
<dbReference type="Pfam" id="PF00005">
    <property type="entry name" value="ABC_tran"/>
    <property type="match status" value="1"/>
</dbReference>
<dbReference type="SUPFAM" id="SSF52540">
    <property type="entry name" value="P-loop containing nucleoside triphosphate hydrolases"/>
    <property type="match status" value="1"/>
</dbReference>
<evidence type="ECO:0000256" key="1">
    <source>
        <dbReference type="ARBA" id="ARBA00022448"/>
    </source>
</evidence>